<feature type="domain" description="Spore protein YkvP/CgeB glycosyl transferase-like" evidence="1">
    <location>
        <begin position="176"/>
        <end position="301"/>
    </location>
</feature>
<dbReference type="NCBIfam" id="NF040628">
    <property type="entry name" value="GT-D_rel"/>
    <property type="match status" value="1"/>
</dbReference>
<dbReference type="InterPro" id="IPR055171">
    <property type="entry name" value="GT-D-like"/>
</dbReference>
<dbReference type="RefSeq" id="WP_258214075.1">
    <property type="nucleotide sequence ID" value="NZ_JANQBD010000010.1"/>
</dbReference>
<evidence type="ECO:0000259" key="2">
    <source>
        <dbReference type="Pfam" id="PF22882"/>
    </source>
</evidence>
<protein>
    <submittedName>
        <fullName evidence="3">GT-D fold domain-containing glycosyltransferase</fullName>
    </submittedName>
</protein>
<dbReference type="Proteomes" id="UP001300012">
    <property type="component" value="Unassembled WGS sequence"/>
</dbReference>
<dbReference type="Pfam" id="PF13524">
    <property type="entry name" value="Glyco_trans_1_2"/>
    <property type="match status" value="1"/>
</dbReference>
<organism evidence="3 4">
    <name type="scientific">Paenibacillus radicis</name>
    <name type="common">ex Xue et al. 2023</name>
    <dbReference type="NCBI Taxonomy" id="2972489"/>
    <lineage>
        <taxon>Bacteria</taxon>
        <taxon>Bacillati</taxon>
        <taxon>Bacillota</taxon>
        <taxon>Bacilli</taxon>
        <taxon>Bacillales</taxon>
        <taxon>Paenibacillaceae</taxon>
        <taxon>Paenibacillus</taxon>
    </lineage>
</organism>
<evidence type="ECO:0000313" key="3">
    <source>
        <dbReference type="EMBL" id="MCR8632482.1"/>
    </source>
</evidence>
<dbReference type="InterPro" id="IPR055259">
    <property type="entry name" value="YkvP/CgeB_Glyco_trans-like"/>
</dbReference>
<reference evidence="3 4" key="1">
    <citation type="submission" date="2022-08" db="EMBL/GenBank/DDBJ databases">
        <title>Paenibacillus endoradicis sp. nov., Paenibacillus radicibacter sp. nov and Paenibacillus pararadicis sp. nov., three cold-adapted plant growth-promoting bacteria isolated from root of Larix gmelinii in Great Khingan.</title>
        <authorList>
            <person name="Xue H."/>
        </authorList>
    </citation>
    <scope>NUCLEOTIDE SEQUENCE [LARGE SCALE GENOMIC DNA]</scope>
    <source>
        <strain evidence="3 4">N5-1-1-5</strain>
    </source>
</reference>
<dbReference type="EMBL" id="JANQBD010000010">
    <property type="protein sequence ID" value="MCR8632482.1"/>
    <property type="molecule type" value="Genomic_DNA"/>
</dbReference>
<accession>A0ABT1YH28</accession>
<feature type="domain" description="GT-D fold-like" evidence="2">
    <location>
        <begin position="329"/>
        <end position="555"/>
    </location>
</feature>
<proteinExistence type="predicted"/>
<comment type="caution">
    <text evidence="3">The sequence shown here is derived from an EMBL/GenBank/DDBJ whole genome shotgun (WGS) entry which is preliminary data.</text>
</comment>
<name>A0ABT1YH28_9BACL</name>
<evidence type="ECO:0000313" key="4">
    <source>
        <dbReference type="Proteomes" id="UP001300012"/>
    </source>
</evidence>
<dbReference type="InterPro" id="IPR049785">
    <property type="entry name" value="GT-D-like_firm"/>
</dbReference>
<sequence>MPQLKILYCTNDRTSNIIRSGEFFKQEVMKQQDVLVFCLDEEANIKQILYDHEFTPDFIFFDDVMLNKPLHGLKYVNIPKGVLYWDLQKDQKKFRRFVYENDIDLIFSFHRDAFIDNFPELLNKFRWLPHHVNIQQFKDYDLNRKIDFLLMGAVNEDYYPLRHTISTEMKGYPGFVHHPHPGYRDYDRDEDDEAESLVGEYFAREINKAKMFFTDDSIYRLPNAKYFEVPACRTLLLANGSKELRDLGFIDGETFVEVNEENYLEKALYYLEHEEERTAIAERGYQMVRKKHSTTNRVLKFINYIRDYLDRIDWNYEEPVISLSPQRLHSGEVMDKVIYALDNKIPYAVVSVGETEAFVMAQYYILSEEEFMNNKEATIANEKIERGHQHRGILFPNTAARDMAIDAVKICDIVGYNTFFWKKNAGQFTEKVFDTYDIWRKYYFEAYIRRVIIYSQEKKFHQMLRGKNILIVCGYAKEVKKSLNANLKADLNFNIVGTVMVNAFEDLPRAMEEIAEYEFDLALLAAGTNAIILAGYIKENLGKVAFDLGHGMESIARDYFFDEKDFIKEYIGINRLMNM</sequence>
<evidence type="ECO:0000259" key="1">
    <source>
        <dbReference type="Pfam" id="PF13524"/>
    </source>
</evidence>
<keyword evidence="4" id="KW-1185">Reference proteome</keyword>
<dbReference type="Pfam" id="PF22882">
    <property type="entry name" value="GT-D-like"/>
    <property type="match status" value="1"/>
</dbReference>
<gene>
    <name evidence="3" type="ORF">NV381_14850</name>
</gene>